<dbReference type="RefSeq" id="WP_151109267.1">
    <property type="nucleotide sequence ID" value="NZ_JACSQO010000002.1"/>
</dbReference>
<sequence length="330" mass="37997">MKKKKHNLQTNENLIVFPGMVETLISDGLAFAEENNYMKAAACFDEAKKYVELDDIILSVYVLTLLETRRAIEAKEICEGLLEEKSPVFEQIVELYLTILLDLKEYGELNRVINRILKEYNFSEERKINFHQLRDLSNRLSNETNILEEEDEAPLDPIEKDKLELKSFTQLSFTEQEQILQQAFYKNILQAIPEIKAITECTDISPTVQTLALLLLGSAGVTEEVSISKFGLSQKVIPSSPPPHTGVDRMEEINQHIQEYLQKDPTKLMLTTELVHRHAYALFPFDWQGYKDEEIATAYIQFVQIMFGEENLNTNPLLDFIQTVESSIEK</sequence>
<organism evidence="1 2">
    <name type="scientific">Psychrobacillus faecigallinarum</name>
    <dbReference type="NCBI Taxonomy" id="2762235"/>
    <lineage>
        <taxon>Bacteria</taxon>
        <taxon>Bacillati</taxon>
        <taxon>Bacillota</taxon>
        <taxon>Bacilli</taxon>
        <taxon>Bacillales</taxon>
        <taxon>Bacillaceae</taxon>
        <taxon>Psychrobacillus</taxon>
    </lineage>
</organism>
<protein>
    <submittedName>
        <fullName evidence="1">DUF3196 family protein</fullName>
    </submittedName>
</protein>
<dbReference type="Proteomes" id="UP000640786">
    <property type="component" value="Unassembled WGS sequence"/>
</dbReference>
<reference evidence="1 2" key="1">
    <citation type="submission" date="2020-08" db="EMBL/GenBank/DDBJ databases">
        <title>A Genomic Blueprint of the Chicken Gut Microbiome.</title>
        <authorList>
            <person name="Gilroy R."/>
            <person name="Ravi A."/>
            <person name="Getino M."/>
            <person name="Pursley I."/>
            <person name="Horton D.L."/>
            <person name="Alikhan N.-F."/>
            <person name="Baker D."/>
            <person name="Gharbi K."/>
            <person name="Hall N."/>
            <person name="Watson M."/>
            <person name="Adriaenssens E.M."/>
            <person name="Foster-Nyarko E."/>
            <person name="Jarju S."/>
            <person name="Secka A."/>
            <person name="Antonio M."/>
            <person name="Oren A."/>
            <person name="Chaudhuri R."/>
            <person name="La Ragione R.M."/>
            <person name="Hildebrand F."/>
            <person name="Pallen M.J."/>
        </authorList>
    </citation>
    <scope>NUCLEOTIDE SEQUENCE [LARGE SCALE GENOMIC DNA]</scope>
    <source>
        <strain evidence="1 2">Sa2BUA9</strain>
    </source>
</reference>
<accession>A0ABR8R7C3</accession>
<name>A0ABR8R7C3_9BACI</name>
<comment type="caution">
    <text evidence="1">The sequence shown here is derived from an EMBL/GenBank/DDBJ whole genome shotgun (WGS) entry which is preliminary data.</text>
</comment>
<gene>
    <name evidence="1" type="ORF">H9650_06150</name>
</gene>
<keyword evidence="2" id="KW-1185">Reference proteome</keyword>
<dbReference type="SUPFAM" id="SSF116965">
    <property type="entry name" value="Hypothetical protein MPN330"/>
    <property type="match status" value="1"/>
</dbReference>
<evidence type="ECO:0000313" key="1">
    <source>
        <dbReference type="EMBL" id="MBD7943696.1"/>
    </source>
</evidence>
<evidence type="ECO:0000313" key="2">
    <source>
        <dbReference type="Proteomes" id="UP000640786"/>
    </source>
</evidence>
<dbReference type="EMBL" id="JACSQO010000002">
    <property type="protein sequence ID" value="MBD7943696.1"/>
    <property type="molecule type" value="Genomic_DNA"/>
</dbReference>
<proteinExistence type="predicted"/>